<dbReference type="eggNOG" id="KOG0773">
    <property type="taxonomic scope" value="Eukaryota"/>
</dbReference>
<dbReference type="GO" id="GO:0000978">
    <property type="term" value="F:RNA polymerase II cis-regulatory region sequence-specific DNA binding"/>
    <property type="evidence" value="ECO:0007669"/>
    <property type="project" value="TreeGrafter"/>
</dbReference>
<evidence type="ECO:0000256" key="1">
    <source>
        <dbReference type="ARBA" id="ARBA00004123"/>
    </source>
</evidence>
<dbReference type="GO" id="GO:0048468">
    <property type="term" value="P:cell development"/>
    <property type="evidence" value="ECO:0007669"/>
    <property type="project" value="TreeGrafter"/>
</dbReference>
<feature type="compositionally biased region" description="Low complexity" evidence="7">
    <location>
        <begin position="183"/>
        <end position="222"/>
    </location>
</feature>
<dbReference type="GO" id="GO:0045926">
    <property type="term" value="P:negative regulation of growth"/>
    <property type="evidence" value="ECO:0007669"/>
    <property type="project" value="UniProtKB-ARBA"/>
</dbReference>
<dbReference type="SMART" id="SM00548">
    <property type="entry name" value="IRO"/>
    <property type="match status" value="1"/>
</dbReference>
<evidence type="ECO:0000256" key="4">
    <source>
        <dbReference type="ARBA" id="ARBA00023155"/>
    </source>
</evidence>
<dbReference type="Pfam" id="PF05920">
    <property type="entry name" value="Homeobox_KN"/>
    <property type="match status" value="1"/>
</dbReference>
<evidence type="ECO:0000313" key="10">
    <source>
        <dbReference type="Proteomes" id="UP000015104"/>
    </source>
</evidence>
<evidence type="ECO:0000256" key="7">
    <source>
        <dbReference type="SAM" id="MobiDB-lite"/>
    </source>
</evidence>
<dbReference type="GO" id="GO:0030182">
    <property type="term" value="P:neuron differentiation"/>
    <property type="evidence" value="ECO:0007669"/>
    <property type="project" value="TreeGrafter"/>
</dbReference>
<dbReference type="CDD" id="cd00086">
    <property type="entry name" value="homeodomain"/>
    <property type="match status" value="1"/>
</dbReference>
<feature type="DNA-binding region" description="Homeobox" evidence="6">
    <location>
        <begin position="95"/>
        <end position="157"/>
    </location>
</feature>
<evidence type="ECO:0000256" key="5">
    <source>
        <dbReference type="ARBA" id="ARBA00023242"/>
    </source>
</evidence>
<dbReference type="GO" id="GO:0000981">
    <property type="term" value="F:DNA-binding transcription factor activity, RNA polymerase II-specific"/>
    <property type="evidence" value="ECO:0007669"/>
    <property type="project" value="InterPro"/>
</dbReference>
<evidence type="ECO:0000256" key="6">
    <source>
        <dbReference type="PROSITE-ProRule" id="PRU00108"/>
    </source>
</evidence>
<keyword evidence="4 6" id="KW-0371">Homeobox</keyword>
<dbReference type="AlphaFoldDB" id="T1K4N8"/>
<dbReference type="PANTHER" id="PTHR11211">
    <property type="entry name" value="IROQUOIS-CLASS HOMEODOMAIN PROTEIN IRX"/>
    <property type="match status" value="1"/>
</dbReference>
<reference evidence="9" key="2">
    <citation type="submission" date="2015-06" db="UniProtKB">
        <authorList>
            <consortium name="EnsemblMetazoa"/>
        </authorList>
    </citation>
    <scope>IDENTIFICATION</scope>
</reference>
<dbReference type="InterPro" id="IPR001356">
    <property type="entry name" value="HD"/>
</dbReference>
<name>T1K4N8_TETUR</name>
<dbReference type="InterPro" id="IPR008422">
    <property type="entry name" value="KN_HD"/>
</dbReference>
<dbReference type="HOGENOM" id="CLU_1181535_0_0_1"/>
<evidence type="ECO:0000256" key="3">
    <source>
        <dbReference type="ARBA" id="ARBA00023125"/>
    </source>
</evidence>
<dbReference type="PANTHER" id="PTHR11211:SF40">
    <property type="entry name" value="MIRROR, ISOFORM C"/>
    <property type="match status" value="1"/>
</dbReference>
<keyword evidence="5 6" id="KW-0539">Nucleus</keyword>
<evidence type="ECO:0000256" key="2">
    <source>
        <dbReference type="ARBA" id="ARBA00008446"/>
    </source>
</evidence>
<gene>
    <name evidence="9" type="primary">107360256</name>
</gene>
<dbReference type="FunFam" id="1.10.10.60:FF:000003">
    <property type="entry name" value="Iroquois-class homeobox protein IRX"/>
    <property type="match status" value="1"/>
</dbReference>
<dbReference type="EMBL" id="CAEY01001579">
    <property type="status" value="NOT_ANNOTATED_CDS"/>
    <property type="molecule type" value="Genomic_DNA"/>
</dbReference>
<dbReference type="Proteomes" id="UP000015104">
    <property type="component" value="Unassembled WGS sequence"/>
</dbReference>
<feature type="region of interest" description="Disordered" evidence="7">
    <location>
        <begin position="172"/>
        <end position="222"/>
    </location>
</feature>
<dbReference type="PROSITE" id="PS50071">
    <property type="entry name" value="HOMEOBOX_2"/>
    <property type="match status" value="1"/>
</dbReference>
<dbReference type="InterPro" id="IPR017970">
    <property type="entry name" value="Homeobox_CS"/>
</dbReference>
<comment type="subcellular location">
    <subcellularLocation>
        <location evidence="1 6">Nucleus</location>
    </subcellularLocation>
</comment>
<keyword evidence="3 6" id="KW-0238">DNA-binding</keyword>
<feature type="domain" description="Homeobox" evidence="8">
    <location>
        <begin position="93"/>
        <end position="156"/>
    </location>
</feature>
<dbReference type="InterPro" id="IPR003893">
    <property type="entry name" value="Iroquois_homeo"/>
</dbReference>
<dbReference type="PROSITE" id="PS00027">
    <property type="entry name" value="HOMEOBOX_1"/>
    <property type="match status" value="1"/>
</dbReference>
<dbReference type="SUPFAM" id="SSF46689">
    <property type="entry name" value="Homeodomain-like"/>
    <property type="match status" value="1"/>
</dbReference>
<dbReference type="GO" id="GO:0042693">
    <property type="term" value="P:muscle cell fate commitment"/>
    <property type="evidence" value="ECO:0007669"/>
    <property type="project" value="UniProtKB-ARBA"/>
</dbReference>
<comment type="similarity">
    <text evidence="2">Belongs to the TALE/IRO homeobox family.</text>
</comment>
<evidence type="ECO:0000259" key="8">
    <source>
        <dbReference type="PROSITE" id="PS50071"/>
    </source>
</evidence>
<accession>T1K4N8</accession>
<dbReference type="GO" id="GO:0005634">
    <property type="term" value="C:nucleus"/>
    <property type="evidence" value="ECO:0007669"/>
    <property type="project" value="UniProtKB-SubCell"/>
</dbReference>
<protein>
    <recommendedName>
        <fullName evidence="8">Homeobox domain-containing protein</fullName>
    </recommendedName>
</protein>
<dbReference type="EnsemblMetazoa" id="tetur05g03270.1">
    <property type="protein sequence ID" value="tetur05g03270.1"/>
    <property type="gene ID" value="tetur05g03270"/>
</dbReference>
<dbReference type="STRING" id="32264.T1K4N8"/>
<organism evidence="9 10">
    <name type="scientific">Tetranychus urticae</name>
    <name type="common">Two-spotted spider mite</name>
    <dbReference type="NCBI Taxonomy" id="32264"/>
    <lineage>
        <taxon>Eukaryota</taxon>
        <taxon>Metazoa</taxon>
        <taxon>Ecdysozoa</taxon>
        <taxon>Arthropoda</taxon>
        <taxon>Chelicerata</taxon>
        <taxon>Arachnida</taxon>
        <taxon>Acari</taxon>
        <taxon>Acariformes</taxon>
        <taxon>Trombidiformes</taxon>
        <taxon>Prostigmata</taxon>
        <taxon>Eleutherengona</taxon>
        <taxon>Raphignathae</taxon>
        <taxon>Tetranychoidea</taxon>
        <taxon>Tetranychidae</taxon>
        <taxon>Tetranychus</taxon>
    </lineage>
</organism>
<keyword evidence="10" id="KW-1185">Reference proteome</keyword>
<sequence>MNFQMDPNCISNSSSNNNVNNNGDNNKSDNCVATDCSSSLSALPFIPSLGSELFYSHSPAGFDFPGGIEAWRSSSFRTRPQMYCDYAMFRGIDFNGSRRKNATRETTSTLKAWLNEHRKNPYPTKAEKIMLAIMTQMTLTQVSTWFANARRRLKKENKMTWSPRNRCDEDEIIETPFSSNHRSTTSSSPSSALSSSSPPSSANNSTLNQPHPIIPNPIQKPKIWSIVDTATSDSV</sequence>
<dbReference type="SMART" id="SM00389">
    <property type="entry name" value="HOX"/>
    <property type="match status" value="1"/>
</dbReference>
<evidence type="ECO:0000313" key="9">
    <source>
        <dbReference type="EnsemblMetazoa" id="tetur05g03270.1"/>
    </source>
</evidence>
<proteinExistence type="inferred from homology"/>
<reference evidence="10" key="1">
    <citation type="submission" date="2011-08" db="EMBL/GenBank/DDBJ databases">
        <authorList>
            <person name="Rombauts S."/>
        </authorList>
    </citation>
    <scope>NUCLEOTIDE SEQUENCE</scope>
    <source>
        <strain evidence="10">London</strain>
    </source>
</reference>
<dbReference type="InterPro" id="IPR009057">
    <property type="entry name" value="Homeodomain-like_sf"/>
</dbReference>
<dbReference type="Gene3D" id="1.10.10.60">
    <property type="entry name" value="Homeodomain-like"/>
    <property type="match status" value="1"/>
</dbReference>
<dbReference type="OrthoDB" id="5399138at2759"/>
<dbReference type="KEGG" id="tut:107360256"/>
<dbReference type="GO" id="GO:0045317">
    <property type="term" value="P:equator specification"/>
    <property type="evidence" value="ECO:0007669"/>
    <property type="project" value="UniProtKB-ARBA"/>
</dbReference>